<evidence type="ECO:0000313" key="4">
    <source>
        <dbReference type="EMBL" id="CAF1510547.1"/>
    </source>
</evidence>
<dbReference type="OrthoDB" id="5986190at2759"/>
<dbReference type="PROSITE" id="PS51996">
    <property type="entry name" value="TR_MART"/>
    <property type="match status" value="1"/>
</dbReference>
<evidence type="ECO:0000256" key="3">
    <source>
        <dbReference type="PROSITE-ProRule" id="PRU00339"/>
    </source>
</evidence>
<dbReference type="InterPro" id="IPR019734">
    <property type="entry name" value="TPR_rpt"/>
</dbReference>
<reference evidence="4" key="1">
    <citation type="submission" date="2021-02" db="EMBL/GenBank/DDBJ databases">
        <authorList>
            <person name="Nowell W R."/>
        </authorList>
    </citation>
    <scope>NUCLEOTIDE SEQUENCE</scope>
</reference>
<proteinExistence type="predicted"/>
<organism evidence="4 5">
    <name type="scientific">Adineta ricciae</name>
    <name type="common">Rotifer</name>
    <dbReference type="NCBI Taxonomy" id="249248"/>
    <lineage>
        <taxon>Eukaryota</taxon>
        <taxon>Metazoa</taxon>
        <taxon>Spiralia</taxon>
        <taxon>Gnathifera</taxon>
        <taxon>Rotifera</taxon>
        <taxon>Eurotatoria</taxon>
        <taxon>Bdelloidea</taxon>
        <taxon>Adinetida</taxon>
        <taxon>Adinetidae</taxon>
        <taxon>Adineta</taxon>
    </lineage>
</organism>
<gene>
    <name evidence="4" type="ORF">EDS130_LOCUS43218</name>
</gene>
<dbReference type="Proteomes" id="UP000663852">
    <property type="component" value="Unassembled WGS sequence"/>
</dbReference>
<accession>A0A815TZ07</accession>
<evidence type="ECO:0000313" key="5">
    <source>
        <dbReference type="Proteomes" id="UP000663852"/>
    </source>
</evidence>
<evidence type="ECO:0000256" key="2">
    <source>
        <dbReference type="ARBA" id="ARBA00022803"/>
    </source>
</evidence>
<dbReference type="PANTHER" id="PTHR45641">
    <property type="entry name" value="TETRATRICOPEPTIDE REPEAT PROTEIN (AFU_ORTHOLOGUE AFUA_6G03870)"/>
    <property type="match status" value="1"/>
</dbReference>
<sequence length="665" mass="78672">MNNTETCNDEQVIIWLDLDIYNENTDYRLTVDILQEINCRVLLFNNSTTCVDHIRSIENTKIFLIISGFFAKQILADIHQLKGLHSIYIFCTNKFEHEHLCTKYRRIAGIYTDRKSLKNSIERNIHIMNKQAFTISLFDQKQKLTKVLSKESGLFLWFQILRNVLKQIDSEHSDEAKQQMINICKNYYQNDVITMKQINKFKESYKSNDAIKWYTAPTFLYRTINQALRTEDLKLMFSLRFFIVDLSIQIHRLFDEQKNTFDLLYRGQILFNEEFQKINNNIGSLISVNTFFSTTKDIEIAKRFVELESCTEEADKTGVLFYIRIDTLHSKTIIFADIEENSLIPDEKEVLFDIGSVFEIENVTYDDHSNLWKVFLVTTDKGSYHMQNYTKFMEYESQETNPAILFGSLLIDIGYTNFAKSYLEYLLETPMKYDQDLANIYHNLGRAIRAQGNFFEAKIYYEYAYEIRKTRDDKFGIARSLIGLGYIYYVLGYHDRAIEYNQQGILLLKYLLKTSDHILIGLALLNIGSVYFTNEKYDVALFYFLEQLFMHNRLFDGEHHYSISPLIEIGNVYRIKQDYKLASRYYKTALMICEKHLPSDSPLKLNTYSRIAYCFEEIRDNQLAFEIYEKILIIQKKFYSESHPNIAQIQLQMEHTRRESINKST</sequence>
<dbReference type="PROSITE" id="PS50005">
    <property type="entry name" value="TPR"/>
    <property type="match status" value="1"/>
</dbReference>
<dbReference type="AlphaFoldDB" id="A0A815TZ07"/>
<dbReference type="SUPFAM" id="SSF56399">
    <property type="entry name" value="ADP-ribosylation"/>
    <property type="match status" value="1"/>
</dbReference>
<comment type="caution">
    <text evidence="4">The sequence shown here is derived from an EMBL/GenBank/DDBJ whole genome shotgun (WGS) entry which is preliminary data.</text>
</comment>
<dbReference type="EMBL" id="CAJNOJ010000691">
    <property type="protein sequence ID" value="CAF1510547.1"/>
    <property type="molecule type" value="Genomic_DNA"/>
</dbReference>
<evidence type="ECO:0000256" key="1">
    <source>
        <dbReference type="ARBA" id="ARBA00022737"/>
    </source>
</evidence>
<dbReference type="SMART" id="SM00028">
    <property type="entry name" value="TPR"/>
    <property type="match status" value="5"/>
</dbReference>
<keyword evidence="1" id="KW-0677">Repeat</keyword>
<dbReference type="Pfam" id="PF13424">
    <property type="entry name" value="TPR_12"/>
    <property type="match status" value="2"/>
</dbReference>
<keyword evidence="2 3" id="KW-0802">TPR repeat</keyword>
<dbReference type="InterPro" id="IPR011990">
    <property type="entry name" value="TPR-like_helical_dom_sf"/>
</dbReference>
<protein>
    <submittedName>
        <fullName evidence="4">Uncharacterized protein</fullName>
    </submittedName>
</protein>
<dbReference type="PANTHER" id="PTHR45641:SF19">
    <property type="entry name" value="NEPHROCYSTIN-3"/>
    <property type="match status" value="1"/>
</dbReference>
<dbReference type="SUPFAM" id="SSF81901">
    <property type="entry name" value="HCP-like"/>
    <property type="match status" value="1"/>
</dbReference>
<dbReference type="Gene3D" id="3.90.176.10">
    <property type="entry name" value="Toxin ADP-ribosyltransferase, Chain A, domain 1"/>
    <property type="match status" value="1"/>
</dbReference>
<dbReference type="Gene3D" id="1.25.40.10">
    <property type="entry name" value="Tetratricopeptide repeat domain"/>
    <property type="match status" value="2"/>
</dbReference>
<name>A0A815TZ07_ADIRI</name>
<feature type="repeat" description="TPR" evidence="3">
    <location>
        <begin position="438"/>
        <end position="471"/>
    </location>
</feature>